<proteinExistence type="predicted"/>
<sequence length="193" mass="21953">MVDTSSHHIVYGTLVDFLTGAELPDTDDERYRQQLARFMVEEKGFAREELEPRLFIETTFNRQYVKSTIELTVRVADRRIMIIRYAPGSLVTRERPAIAAARILDPDYRIPLAVVTNCREAETLDTLTGKVLTTGMAGIPDRNRVAGMVNELVFEPFADKKRREKEARILNAYDLEVCCRGGVCVTDKPKTKN</sequence>
<dbReference type="AlphaFoldDB" id="A0A3B0V524"/>
<feature type="domain" description="Type I restriction enzyme R protein N-terminal" evidence="1">
    <location>
        <begin position="28"/>
        <end position="140"/>
    </location>
</feature>
<protein>
    <recommendedName>
        <fullName evidence="1">Type I restriction enzyme R protein N-terminal domain-containing protein</fullName>
    </recommendedName>
</protein>
<gene>
    <name evidence="2" type="ORF">MNBD_DELTA04-191</name>
</gene>
<evidence type="ECO:0000259" key="1">
    <source>
        <dbReference type="Pfam" id="PF13588"/>
    </source>
</evidence>
<accession>A0A3B0V524</accession>
<dbReference type="InterPro" id="IPR029464">
    <property type="entry name" value="HSDR_N"/>
</dbReference>
<organism evidence="2">
    <name type="scientific">hydrothermal vent metagenome</name>
    <dbReference type="NCBI Taxonomy" id="652676"/>
    <lineage>
        <taxon>unclassified sequences</taxon>
        <taxon>metagenomes</taxon>
        <taxon>ecological metagenomes</taxon>
    </lineage>
</organism>
<dbReference type="Pfam" id="PF13588">
    <property type="entry name" value="HSDR_N_2"/>
    <property type="match status" value="1"/>
</dbReference>
<dbReference type="EMBL" id="UOEY01000054">
    <property type="protein sequence ID" value="VAW38061.1"/>
    <property type="molecule type" value="Genomic_DNA"/>
</dbReference>
<name>A0A3B0V524_9ZZZZ</name>
<evidence type="ECO:0000313" key="2">
    <source>
        <dbReference type="EMBL" id="VAW38061.1"/>
    </source>
</evidence>
<reference evidence="2" key="1">
    <citation type="submission" date="2018-06" db="EMBL/GenBank/DDBJ databases">
        <authorList>
            <person name="Zhirakovskaya E."/>
        </authorList>
    </citation>
    <scope>NUCLEOTIDE SEQUENCE</scope>
</reference>